<evidence type="ECO:0000313" key="4">
    <source>
        <dbReference type="Proteomes" id="UP000799750"/>
    </source>
</evidence>
<dbReference type="EMBL" id="MU004196">
    <property type="protein sequence ID" value="KAF2490809.1"/>
    <property type="molecule type" value="Genomic_DNA"/>
</dbReference>
<feature type="chain" id="PRO_5025683842" evidence="2">
    <location>
        <begin position="23"/>
        <end position="224"/>
    </location>
</feature>
<feature type="signal peptide" evidence="2">
    <location>
        <begin position="1"/>
        <end position="22"/>
    </location>
</feature>
<evidence type="ECO:0000313" key="3">
    <source>
        <dbReference type="EMBL" id="KAF2490809.1"/>
    </source>
</evidence>
<feature type="region of interest" description="Disordered" evidence="1">
    <location>
        <begin position="24"/>
        <end position="44"/>
    </location>
</feature>
<accession>A0A6A6QFC5</accession>
<organism evidence="3 4">
    <name type="scientific">Lophium mytilinum</name>
    <dbReference type="NCBI Taxonomy" id="390894"/>
    <lineage>
        <taxon>Eukaryota</taxon>
        <taxon>Fungi</taxon>
        <taxon>Dikarya</taxon>
        <taxon>Ascomycota</taxon>
        <taxon>Pezizomycotina</taxon>
        <taxon>Dothideomycetes</taxon>
        <taxon>Pleosporomycetidae</taxon>
        <taxon>Mytilinidiales</taxon>
        <taxon>Mytilinidiaceae</taxon>
        <taxon>Lophium</taxon>
    </lineage>
</organism>
<proteinExistence type="predicted"/>
<keyword evidence="2" id="KW-0732">Signal</keyword>
<dbReference type="OrthoDB" id="3450745at2759"/>
<name>A0A6A6QFC5_9PEZI</name>
<reference evidence="3" key="1">
    <citation type="journal article" date="2020" name="Stud. Mycol.">
        <title>101 Dothideomycetes genomes: a test case for predicting lifestyles and emergence of pathogens.</title>
        <authorList>
            <person name="Haridas S."/>
            <person name="Albert R."/>
            <person name="Binder M."/>
            <person name="Bloem J."/>
            <person name="Labutti K."/>
            <person name="Salamov A."/>
            <person name="Andreopoulos B."/>
            <person name="Baker S."/>
            <person name="Barry K."/>
            <person name="Bills G."/>
            <person name="Bluhm B."/>
            <person name="Cannon C."/>
            <person name="Castanera R."/>
            <person name="Culley D."/>
            <person name="Daum C."/>
            <person name="Ezra D."/>
            <person name="Gonzalez J."/>
            <person name="Henrissat B."/>
            <person name="Kuo A."/>
            <person name="Liang C."/>
            <person name="Lipzen A."/>
            <person name="Lutzoni F."/>
            <person name="Magnuson J."/>
            <person name="Mondo S."/>
            <person name="Nolan M."/>
            <person name="Ohm R."/>
            <person name="Pangilinan J."/>
            <person name="Park H.-J."/>
            <person name="Ramirez L."/>
            <person name="Alfaro M."/>
            <person name="Sun H."/>
            <person name="Tritt A."/>
            <person name="Yoshinaga Y."/>
            <person name="Zwiers L.-H."/>
            <person name="Turgeon B."/>
            <person name="Goodwin S."/>
            <person name="Spatafora J."/>
            <person name="Crous P."/>
            <person name="Grigoriev I."/>
        </authorList>
    </citation>
    <scope>NUCLEOTIDE SEQUENCE</scope>
    <source>
        <strain evidence="3">CBS 269.34</strain>
    </source>
</reference>
<evidence type="ECO:0000256" key="1">
    <source>
        <dbReference type="SAM" id="MobiDB-lite"/>
    </source>
</evidence>
<dbReference type="AlphaFoldDB" id="A0A6A6QFC5"/>
<evidence type="ECO:0000256" key="2">
    <source>
        <dbReference type="SAM" id="SignalP"/>
    </source>
</evidence>
<keyword evidence="4" id="KW-1185">Reference proteome</keyword>
<sequence length="224" mass="24471">MLFKNILLLTFALSALSSPLNASSNGNSYRNSAPQGEAAAPACGPNPVTCRCPKGTFYQTSTSYAFYPVAAKEVTRITGHFLDTAWFGTTPNRTTGQTTTPGAKRFLWGDVPDGKSQLLITEELTQFNAYPNDGGYYMKFQMADAPLKYTKKSGGKGLLAGSWDIVDVREVNGHTFMLWNIYVCFGDLFDFQGFHESAMKNVTEILKKEGKINSSAQMVGPISV</sequence>
<gene>
    <name evidence="3" type="ORF">BU16DRAFT_516715</name>
</gene>
<protein>
    <submittedName>
        <fullName evidence="3">Uncharacterized protein</fullName>
    </submittedName>
</protein>
<dbReference type="Proteomes" id="UP000799750">
    <property type="component" value="Unassembled WGS sequence"/>
</dbReference>